<dbReference type="SUPFAM" id="SSF51556">
    <property type="entry name" value="Metallo-dependent hydrolases"/>
    <property type="match status" value="1"/>
</dbReference>
<gene>
    <name evidence="3" type="ORF">GCM10009547_13090</name>
</gene>
<organism evidence="3 4">
    <name type="scientific">Sporichthya brevicatena</name>
    <dbReference type="NCBI Taxonomy" id="171442"/>
    <lineage>
        <taxon>Bacteria</taxon>
        <taxon>Bacillati</taxon>
        <taxon>Actinomycetota</taxon>
        <taxon>Actinomycetes</taxon>
        <taxon>Sporichthyales</taxon>
        <taxon>Sporichthyaceae</taxon>
        <taxon>Sporichthya</taxon>
    </lineage>
</organism>
<dbReference type="PANTHER" id="PTHR21240:SF28">
    <property type="entry name" value="ISO-OROTATE DECARBOXYLASE (EUROFUNG)"/>
    <property type="match status" value="1"/>
</dbReference>
<dbReference type="PANTHER" id="PTHR21240">
    <property type="entry name" value="2-AMINO-3-CARBOXYLMUCONATE-6-SEMIALDEHYDE DECARBOXYLASE"/>
    <property type="match status" value="1"/>
</dbReference>
<dbReference type="InterPro" id="IPR032466">
    <property type="entry name" value="Metal_Hydrolase"/>
</dbReference>
<name>A0ABN1GJH6_9ACTN</name>
<dbReference type="InterPro" id="IPR032465">
    <property type="entry name" value="ACMSD"/>
</dbReference>
<keyword evidence="1" id="KW-0456">Lyase</keyword>
<keyword evidence="4" id="KW-1185">Reference proteome</keyword>
<dbReference type="InterPro" id="IPR006680">
    <property type="entry name" value="Amidohydro-rel"/>
</dbReference>
<reference evidence="3 4" key="1">
    <citation type="journal article" date="2019" name="Int. J. Syst. Evol. Microbiol.">
        <title>The Global Catalogue of Microorganisms (GCM) 10K type strain sequencing project: providing services to taxonomists for standard genome sequencing and annotation.</title>
        <authorList>
            <consortium name="The Broad Institute Genomics Platform"/>
            <consortium name="The Broad Institute Genome Sequencing Center for Infectious Disease"/>
            <person name="Wu L."/>
            <person name="Ma J."/>
        </authorList>
    </citation>
    <scope>NUCLEOTIDE SEQUENCE [LARGE SCALE GENOMIC DNA]</scope>
    <source>
        <strain evidence="3 4">JCM 10671</strain>
    </source>
</reference>
<comment type="caution">
    <text evidence="3">The sequence shown here is derived from an EMBL/GenBank/DDBJ whole genome shotgun (WGS) entry which is preliminary data.</text>
</comment>
<evidence type="ECO:0000313" key="3">
    <source>
        <dbReference type="EMBL" id="GAA0612456.1"/>
    </source>
</evidence>
<sequence length="408" mass="45883">MPHGARILNFRSGTTMSVDAKPPVFDCDQHYYEPLDAFTRHCPKGWEERTVQIAQIGKRTRMLVGGRLDRTVTNPTFDPIVKPGAMTDYFRGNKAGRPLQEYLAQREPLPDYYRDRDARLKKMDEQEIDRVWMLPSLGMGIEEGLQYDVEAAAVAFKAFNRFLLDDWGYNYQDRIYTAPYLAFGDVDAAVAEVEHGLANGARIFVVRPQAVYTKDGWQSPGSEIFDPIWARIHEAGVTLVPHVGEIGGAGLDKYVDHHGNIIGGVAPPLEVAVGHDRAIGNYLGALTCDRLFERFPDLHIASVENGAEFLPLLLKGLNRANYQRPGYFASDPVEQFKTHVWVSPFWEDDLLEVVGYMGVDQVLFGSDYPHPEGLAEPRHYEKLAAELNDPAAERKIMWENTAMLTGLS</sequence>
<proteinExistence type="predicted"/>
<protein>
    <submittedName>
        <fullName evidence="3">Amidohydrolase family protein</fullName>
    </submittedName>
</protein>
<evidence type="ECO:0000313" key="4">
    <source>
        <dbReference type="Proteomes" id="UP001500957"/>
    </source>
</evidence>
<evidence type="ECO:0000259" key="2">
    <source>
        <dbReference type="Pfam" id="PF04909"/>
    </source>
</evidence>
<evidence type="ECO:0000256" key="1">
    <source>
        <dbReference type="ARBA" id="ARBA00023239"/>
    </source>
</evidence>
<dbReference type="Pfam" id="PF04909">
    <property type="entry name" value="Amidohydro_2"/>
    <property type="match status" value="1"/>
</dbReference>
<dbReference type="Proteomes" id="UP001500957">
    <property type="component" value="Unassembled WGS sequence"/>
</dbReference>
<accession>A0ABN1GJH6</accession>
<dbReference type="Gene3D" id="3.20.20.140">
    <property type="entry name" value="Metal-dependent hydrolases"/>
    <property type="match status" value="1"/>
</dbReference>
<dbReference type="EMBL" id="BAAAHE010000008">
    <property type="protein sequence ID" value="GAA0612456.1"/>
    <property type="molecule type" value="Genomic_DNA"/>
</dbReference>
<feature type="domain" description="Amidohydrolase-related" evidence="2">
    <location>
        <begin position="116"/>
        <end position="402"/>
    </location>
</feature>